<dbReference type="SUPFAM" id="SSF49764">
    <property type="entry name" value="HSP20-like chaperones"/>
    <property type="match status" value="1"/>
</dbReference>
<gene>
    <name evidence="4" type="ORF">ENW73_08180</name>
</gene>
<dbReference type="EMBL" id="DTLI01000195">
    <property type="protein sequence ID" value="HHS52816.1"/>
    <property type="molecule type" value="Genomic_DNA"/>
</dbReference>
<feature type="domain" description="SHSP" evidence="3">
    <location>
        <begin position="29"/>
        <end position="140"/>
    </location>
</feature>
<dbReference type="InterPro" id="IPR008978">
    <property type="entry name" value="HSP20-like_chaperone"/>
</dbReference>
<evidence type="ECO:0000259" key="3">
    <source>
        <dbReference type="PROSITE" id="PS01031"/>
    </source>
</evidence>
<dbReference type="PROSITE" id="PS01031">
    <property type="entry name" value="SHSP"/>
    <property type="match status" value="1"/>
</dbReference>
<sequence>MKNNAQKIKIMFYDDTDILFEEFLDWHYSLFEVVWTPATDLFVTEESIYLMMEIPGVNKEDLTIMVAPSWVHIRGMKQSPSTLKQGINFYKMEIPYGFFQKRVMLPFRIEPKKVKVTLKDGLLTLEFKRKEKGAKVIKVE</sequence>
<name>A0A7C6ECH7_UNCW3</name>
<protein>
    <submittedName>
        <fullName evidence="4">Hsp20/alpha crystallin family protein</fullName>
    </submittedName>
</protein>
<evidence type="ECO:0000256" key="2">
    <source>
        <dbReference type="RuleBase" id="RU003616"/>
    </source>
</evidence>
<dbReference type="AlphaFoldDB" id="A0A7C6ECH7"/>
<dbReference type="Pfam" id="PF00011">
    <property type="entry name" value="HSP20"/>
    <property type="match status" value="1"/>
</dbReference>
<dbReference type="CDD" id="cd06464">
    <property type="entry name" value="ACD_sHsps-like"/>
    <property type="match status" value="1"/>
</dbReference>
<dbReference type="Gene3D" id="2.60.40.790">
    <property type="match status" value="1"/>
</dbReference>
<dbReference type="InterPro" id="IPR002068">
    <property type="entry name" value="A-crystallin/Hsp20_dom"/>
</dbReference>
<reference evidence="4" key="1">
    <citation type="journal article" date="2020" name="mSystems">
        <title>Genome- and Community-Level Interaction Insights into Carbon Utilization and Element Cycling Functions of Hydrothermarchaeota in Hydrothermal Sediment.</title>
        <authorList>
            <person name="Zhou Z."/>
            <person name="Liu Y."/>
            <person name="Xu W."/>
            <person name="Pan J."/>
            <person name="Luo Z.H."/>
            <person name="Li M."/>
        </authorList>
    </citation>
    <scope>NUCLEOTIDE SEQUENCE [LARGE SCALE GENOMIC DNA]</scope>
    <source>
        <strain evidence="4">SpSt-876</strain>
    </source>
</reference>
<comment type="caution">
    <text evidence="4">The sequence shown here is derived from an EMBL/GenBank/DDBJ whole genome shotgun (WGS) entry which is preliminary data.</text>
</comment>
<accession>A0A7C6ECH7</accession>
<evidence type="ECO:0000256" key="1">
    <source>
        <dbReference type="PROSITE-ProRule" id="PRU00285"/>
    </source>
</evidence>
<comment type="similarity">
    <text evidence="1 2">Belongs to the small heat shock protein (HSP20) family.</text>
</comment>
<organism evidence="4">
    <name type="scientific">candidate division WOR-3 bacterium</name>
    <dbReference type="NCBI Taxonomy" id="2052148"/>
    <lineage>
        <taxon>Bacteria</taxon>
        <taxon>Bacteria division WOR-3</taxon>
    </lineage>
</organism>
<proteinExistence type="inferred from homology"/>
<evidence type="ECO:0000313" key="4">
    <source>
        <dbReference type="EMBL" id="HHS52816.1"/>
    </source>
</evidence>